<reference evidence="1 2" key="1">
    <citation type="submission" date="2024-06" db="EMBL/GenBank/DDBJ databases">
        <title>Genomic Encyclopedia of Type Strains, Phase IV (KMG-IV): sequencing the most valuable type-strain genomes for metagenomic binning, comparative biology and taxonomic classification.</title>
        <authorList>
            <person name="Goeker M."/>
        </authorList>
    </citation>
    <scope>NUCLEOTIDE SEQUENCE [LARGE SCALE GENOMIC DNA]</scope>
    <source>
        <strain evidence="1 2">DSM 100022</strain>
    </source>
</reference>
<accession>A0ABV2GGJ6</accession>
<evidence type="ECO:0000313" key="2">
    <source>
        <dbReference type="Proteomes" id="UP001549204"/>
    </source>
</evidence>
<protein>
    <submittedName>
        <fullName evidence="1">Uncharacterized protein</fullName>
    </submittedName>
</protein>
<dbReference type="RefSeq" id="WP_354487502.1">
    <property type="nucleotide sequence ID" value="NZ_JBEPMC010000001.1"/>
</dbReference>
<dbReference type="Proteomes" id="UP001549204">
    <property type="component" value="Unassembled WGS sequence"/>
</dbReference>
<keyword evidence="2" id="KW-1185">Reference proteome</keyword>
<organism evidence="1 2">
    <name type="scientific">Mesorhizobium robiniae</name>
    <dbReference type="NCBI Taxonomy" id="559315"/>
    <lineage>
        <taxon>Bacteria</taxon>
        <taxon>Pseudomonadati</taxon>
        <taxon>Pseudomonadota</taxon>
        <taxon>Alphaproteobacteria</taxon>
        <taxon>Hyphomicrobiales</taxon>
        <taxon>Phyllobacteriaceae</taxon>
        <taxon>Mesorhizobium</taxon>
    </lineage>
</organism>
<dbReference type="EMBL" id="JBEPMC010000001">
    <property type="protein sequence ID" value="MET3577337.1"/>
    <property type="molecule type" value="Genomic_DNA"/>
</dbReference>
<comment type="caution">
    <text evidence="1">The sequence shown here is derived from an EMBL/GenBank/DDBJ whole genome shotgun (WGS) entry which is preliminary data.</text>
</comment>
<gene>
    <name evidence="1" type="ORF">ABID19_000352</name>
</gene>
<proteinExistence type="predicted"/>
<name>A0ABV2GGJ6_9HYPH</name>
<sequence length="44" mass="5359">MPTMTASWEEFARYRLSQGGDLRKYYPLTKEVEEEYQAWRKQQG</sequence>
<evidence type="ECO:0000313" key="1">
    <source>
        <dbReference type="EMBL" id="MET3577337.1"/>
    </source>
</evidence>